<reference evidence="4 6" key="2">
    <citation type="submission" date="2018-12" db="EMBL/GenBank/DDBJ databases">
        <authorList>
            <person name="hu s."/>
            <person name="Xu Y."/>
            <person name="Xu B."/>
            <person name="Li F."/>
        </authorList>
    </citation>
    <scope>NUCLEOTIDE SEQUENCE [LARGE SCALE GENOMIC DNA]</scope>
    <source>
        <strain evidence="4 6">KSW2-17</strain>
    </source>
</reference>
<comment type="caution">
    <text evidence="3">The sequence shown here is derived from an EMBL/GenBank/DDBJ whole genome shotgun (WGS) entry which is preliminary data.</text>
</comment>
<dbReference type="OrthoDB" id="8450798at2"/>
<dbReference type="AlphaFoldDB" id="A0A2P8GSV5"/>
<evidence type="ECO:0000313" key="4">
    <source>
        <dbReference type="EMBL" id="RUQ82045.1"/>
    </source>
</evidence>
<accession>A0A2P8GSV5</accession>
<reference evidence="3 5" key="1">
    <citation type="submission" date="2018-03" db="EMBL/GenBank/DDBJ databases">
        <title>Genomic Encyclopedia of Archaeal and Bacterial Type Strains, Phase II (KMG-II): from individual species to whole genera.</title>
        <authorList>
            <person name="Goeker M."/>
        </authorList>
    </citation>
    <scope>NUCLEOTIDE SEQUENCE [LARGE SCALE GENOMIC DNA]</scope>
    <source>
        <strain evidence="3 5">DSM 21548</strain>
    </source>
</reference>
<dbReference type="RefSeq" id="WP_106562240.1">
    <property type="nucleotide sequence ID" value="NZ_PYAU01000001.1"/>
</dbReference>
<keyword evidence="6" id="KW-1185">Reference proteome</keyword>
<organism evidence="3 5">
    <name type="scientific">Labedella gwakjiensis</name>
    <dbReference type="NCBI Taxonomy" id="390269"/>
    <lineage>
        <taxon>Bacteria</taxon>
        <taxon>Bacillati</taxon>
        <taxon>Actinomycetota</taxon>
        <taxon>Actinomycetes</taxon>
        <taxon>Micrococcales</taxon>
        <taxon>Microbacteriaceae</taxon>
        <taxon>Labedella</taxon>
    </lineage>
</organism>
<dbReference type="Pfam" id="PF07905">
    <property type="entry name" value="PucR"/>
    <property type="match status" value="1"/>
</dbReference>
<protein>
    <submittedName>
        <fullName evidence="4">PucR family transcriptional regulator</fullName>
    </submittedName>
    <submittedName>
        <fullName evidence="3">Purine catabolism regulator</fullName>
    </submittedName>
</protein>
<dbReference type="EMBL" id="RZGY01000004">
    <property type="protein sequence ID" value="RUQ82045.1"/>
    <property type="molecule type" value="Genomic_DNA"/>
</dbReference>
<dbReference type="InterPro" id="IPR012914">
    <property type="entry name" value="PucR_dom"/>
</dbReference>
<dbReference type="Gene3D" id="1.10.10.2840">
    <property type="entry name" value="PucR C-terminal helix-turn-helix domain"/>
    <property type="match status" value="1"/>
</dbReference>
<evidence type="ECO:0000313" key="3">
    <source>
        <dbReference type="EMBL" id="PSL37043.1"/>
    </source>
</evidence>
<feature type="domain" description="PucR C-terminal helix-turn-helix" evidence="2">
    <location>
        <begin position="449"/>
        <end position="507"/>
    </location>
</feature>
<evidence type="ECO:0000313" key="5">
    <source>
        <dbReference type="Proteomes" id="UP000241203"/>
    </source>
</evidence>
<evidence type="ECO:0000259" key="1">
    <source>
        <dbReference type="Pfam" id="PF07905"/>
    </source>
</evidence>
<feature type="domain" description="Purine catabolism PurC-like" evidence="1">
    <location>
        <begin position="8"/>
        <end position="126"/>
    </location>
</feature>
<name>A0A2P8GSV5_9MICO</name>
<dbReference type="PANTHER" id="PTHR33744:SF1">
    <property type="entry name" value="DNA-BINDING TRANSCRIPTIONAL ACTIVATOR ADER"/>
    <property type="match status" value="1"/>
</dbReference>
<dbReference type="EMBL" id="PYAU01000001">
    <property type="protein sequence ID" value="PSL37043.1"/>
    <property type="molecule type" value="Genomic_DNA"/>
</dbReference>
<dbReference type="PANTHER" id="PTHR33744">
    <property type="entry name" value="CARBOHYDRATE DIACID REGULATOR"/>
    <property type="match status" value="1"/>
</dbReference>
<proteinExistence type="predicted"/>
<gene>
    <name evidence="3" type="ORF">CLV49_0649</name>
    <name evidence="4" type="ORF">ELQ93_17355</name>
</gene>
<sequence length="512" mass="53604">MHPTVRALLAEPSLRLTLLGAGDDQAIDAPVSWAHGSDLPDPTPFLDAGQILLTTGTQFLSGDADPAGYVSRLARAGVAALGFGTEVATAGTPPDLIAACAAVGLPLFEVPYEIPFIAIARSIADRVAAAEHARDAWALGAMRAIAFAALKPDGLAATVDELERVLDRTVLLFDARAEVTHGSRASERVDETGTNDAVDAVVAEARRLLSRGQRSSSTLHPGGQTAVLQTIGRRAELRGVLAVIGRADLDASDQTVVTSVVALVGLALEQGREVSRARAGVRAAAARVLLDGRADLADVVLDELGERTPAGELVVAHLRVVGRRPHGETTPSIPTPVEGGDARVLVASLGDDVVVIGPVSGVEATIEQIRSAQDDPGAVRAGLSTVATRDDLARADREARAALDAASSAEPRVRAADLTTRGVDWLLDRPGSRELASAVLRPLSEDPVLLESLEAWLVANGQTDPAARRLGVHRHTLRARISTIERLIGRDLSGVEARTEAWIALRAIRSSD</sequence>
<dbReference type="InterPro" id="IPR042070">
    <property type="entry name" value="PucR_C-HTH_sf"/>
</dbReference>
<dbReference type="InterPro" id="IPR025736">
    <property type="entry name" value="PucR_C-HTH_dom"/>
</dbReference>
<dbReference type="Proteomes" id="UP000241203">
    <property type="component" value="Unassembled WGS sequence"/>
</dbReference>
<evidence type="ECO:0000259" key="2">
    <source>
        <dbReference type="Pfam" id="PF13556"/>
    </source>
</evidence>
<dbReference type="Pfam" id="PF13556">
    <property type="entry name" value="HTH_30"/>
    <property type="match status" value="1"/>
</dbReference>
<dbReference type="Proteomes" id="UP000268291">
    <property type="component" value="Unassembled WGS sequence"/>
</dbReference>
<dbReference type="InterPro" id="IPR051448">
    <property type="entry name" value="CdaR-like_regulators"/>
</dbReference>
<evidence type="ECO:0000313" key="6">
    <source>
        <dbReference type="Proteomes" id="UP000268291"/>
    </source>
</evidence>